<evidence type="ECO:0000313" key="1">
    <source>
        <dbReference type="EMBL" id="KII63368.1"/>
    </source>
</evidence>
<organism evidence="1 2">
    <name type="scientific">Thelohanellus kitauei</name>
    <name type="common">Myxosporean</name>
    <dbReference type="NCBI Taxonomy" id="669202"/>
    <lineage>
        <taxon>Eukaryota</taxon>
        <taxon>Metazoa</taxon>
        <taxon>Cnidaria</taxon>
        <taxon>Myxozoa</taxon>
        <taxon>Myxosporea</taxon>
        <taxon>Bivalvulida</taxon>
        <taxon>Platysporina</taxon>
        <taxon>Myxobolidae</taxon>
        <taxon>Thelohanellus</taxon>
    </lineage>
</organism>
<protein>
    <submittedName>
        <fullName evidence="1">Uncharacterized protein</fullName>
    </submittedName>
</protein>
<accession>A0A0C2IDF3</accession>
<comment type="caution">
    <text evidence="1">The sequence shown here is derived from an EMBL/GenBank/DDBJ whole genome shotgun (WGS) entry which is preliminary data.</text>
</comment>
<keyword evidence="2" id="KW-1185">Reference proteome</keyword>
<reference evidence="1 2" key="1">
    <citation type="journal article" date="2014" name="Genome Biol. Evol.">
        <title>The genome of the myxosporean Thelohanellus kitauei shows adaptations to nutrient acquisition within its fish host.</title>
        <authorList>
            <person name="Yang Y."/>
            <person name="Xiong J."/>
            <person name="Zhou Z."/>
            <person name="Huo F."/>
            <person name="Miao W."/>
            <person name="Ran C."/>
            <person name="Liu Y."/>
            <person name="Zhang J."/>
            <person name="Feng J."/>
            <person name="Wang M."/>
            <person name="Wang M."/>
            <person name="Wang L."/>
            <person name="Yao B."/>
        </authorList>
    </citation>
    <scope>NUCLEOTIDE SEQUENCE [LARGE SCALE GENOMIC DNA]</scope>
    <source>
        <strain evidence="1">Wuqing</strain>
    </source>
</reference>
<gene>
    <name evidence="1" type="ORF">RF11_05766</name>
</gene>
<evidence type="ECO:0000313" key="2">
    <source>
        <dbReference type="Proteomes" id="UP000031668"/>
    </source>
</evidence>
<dbReference type="EMBL" id="JWZT01004682">
    <property type="protein sequence ID" value="KII63368.1"/>
    <property type="molecule type" value="Genomic_DNA"/>
</dbReference>
<sequence>MPKRYYIANHEETRIQWDNLMTESVTLFFANPNGAADKNDRTFFNGSIRYRMLDNLNLIYVELIRTQTITNAVLFDSTLQISGVFSFRLMVFTPNTVSFTTSARDRVLVAQFYELLLVLIVRVSNDKVMLIQLFCADAELTIRC</sequence>
<proteinExistence type="predicted"/>
<name>A0A0C2IDF3_THEKT</name>
<dbReference type="AlphaFoldDB" id="A0A0C2IDF3"/>
<dbReference type="Proteomes" id="UP000031668">
    <property type="component" value="Unassembled WGS sequence"/>
</dbReference>